<gene>
    <name evidence="2" type="ORF">G6N74_21010</name>
</gene>
<protein>
    <submittedName>
        <fullName evidence="2">Gluconolaconase</fullName>
    </submittedName>
</protein>
<feature type="chain" id="PRO_5028816490" evidence="1">
    <location>
        <begin position="24"/>
        <end position="314"/>
    </location>
</feature>
<dbReference type="InterPro" id="IPR053224">
    <property type="entry name" value="Sensory_adhesion_molecule"/>
</dbReference>
<keyword evidence="3" id="KW-1185">Reference proteome</keyword>
<proteinExistence type="predicted"/>
<reference evidence="2 3" key="1">
    <citation type="submission" date="2020-02" db="EMBL/GenBank/DDBJ databases">
        <title>Genome sequence of the type strain CGMCC 1.15528 of Mesorhizobium zhangyense.</title>
        <authorList>
            <person name="Gao J."/>
            <person name="Sun J."/>
        </authorList>
    </citation>
    <scope>NUCLEOTIDE SEQUENCE [LARGE SCALE GENOMIC DNA]</scope>
    <source>
        <strain evidence="2 3">CGMCC 1.15528</strain>
    </source>
</reference>
<dbReference type="Gene3D" id="2.130.10.10">
    <property type="entry name" value="YVTN repeat-like/Quinoprotein amine dehydrogenase"/>
    <property type="match status" value="1"/>
</dbReference>
<accession>A0A7C9R9K7</accession>
<evidence type="ECO:0000313" key="3">
    <source>
        <dbReference type="Proteomes" id="UP000481252"/>
    </source>
</evidence>
<dbReference type="RefSeq" id="WP_165119976.1">
    <property type="nucleotide sequence ID" value="NZ_JAAKZG010000010.1"/>
</dbReference>
<keyword evidence="1" id="KW-0732">Signal</keyword>
<evidence type="ECO:0000313" key="2">
    <source>
        <dbReference type="EMBL" id="NGN43554.1"/>
    </source>
</evidence>
<dbReference type="PANTHER" id="PTHR31460">
    <property type="match status" value="1"/>
</dbReference>
<comment type="caution">
    <text evidence="2">The sequence shown here is derived from an EMBL/GenBank/DDBJ whole genome shotgun (WGS) entry which is preliminary data.</text>
</comment>
<dbReference type="AlphaFoldDB" id="A0A7C9R9K7"/>
<sequence length="314" mass="33310">MIRRNLLASVALAILALATPAFAQDIAFSSDQSYPESFTYSAKQDIFMLGSVTQGLVARLDRAGKYSPFISDDRLVSTIGLLVDDASNTLWVTNSDPGAGMRTTAATQGKLADVATYDATTGAPKAYYDLGSLSQGAHFANDIALDAAGNAYITDSFAPLIYKIDTEGKASIFAQSPLFMSGDGFNLNGIAWHADGYLLVGKYNSGELFRISTTDPTDIRPVNLPEALVGADGIRLIDGDHLLVVQNLAANRTVELTSTDGWQSATITRAVASKLSMPTAAVAAGDGTYILNARLDTLFDPKAAKVGDYLLQEF</sequence>
<dbReference type="EMBL" id="JAAKZG010000010">
    <property type="protein sequence ID" value="NGN43554.1"/>
    <property type="molecule type" value="Genomic_DNA"/>
</dbReference>
<organism evidence="2 3">
    <name type="scientific">Mesorhizobium zhangyense</name>
    <dbReference type="NCBI Taxonomy" id="1776730"/>
    <lineage>
        <taxon>Bacteria</taxon>
        <taxon>Pseudomonadati</taxon>
        <taxon>Pseudomonadota</taxon>
        <taxon>Alphaproteobacteria</taxon>
        <taxon>Hyphomicrobiales</taxon>
        <taxon>Phyllobacteriaceae</taxon>
        <taxon>Mesorhizobium</taxon>
    </lineage>
</organism>
<feature type="signal peptide" evidence="1">
    <location>
        <begin position="1"/>
        <end position="23"/>
    </location>
</feature>
<name>A0A7C9R9K7_9HYPH</name>
<dbReference type="Proteomes" id="UP000481252">
    <property type="component" value="Unassembled WGS sequence"/>
</dbReference>
<dbReference type="SUPFAM" id="SSF101898">
    <property type="entry name" value="NHL repeat"/>
    <property type="match status" value="1"/>
</dbReference>
<evidence type="ECO:0000256" key="1">
    <source>
        <dbReference type="SAM" id="SignalP"/>
    </source>
</evidence>
<dbReference type="InterPro" id="IPR015943">
    <property type="entry name" value="WD40/YVTN_repeat-like_dom_sf"/>
</dbReference>
<dbReference type="PANTHER" id="PTHR31460:SF3">
    <property type="entry name" value="MESOCENTIN"/>
    <property type="match status" value="1"/>
</dbReference>